<keyword evidence="19" id="KW-1185">Reference proteome</keyword>
<evidence type="ECO:0000256" key="7">
    <source>
        <dbReference type="ARBA" id="ARBA00022617"/>
    </source>
</evidence>
<dbReference type="Pfam" id="PF00487">
    <property type="entry name" value="FA_desaturase"/>
    <property type="match status" value="1"/>
</dbReference>
<evidence type="ECO:0000256" key="2">
    <source>
        <dbReference type="ARBA" id="ARBA00004760"/>
    </source>
</evidence>
<evidence type="ECO:0000256" key="10">
    <source>
        <dbReference type="ARBA" id="ARBA00022919"/>
    </source>
</evidence>
<dbReference type="SMART" id="SM01117">
    <property type="entry name" value="Cyt-b5"/>
    <property type="match status" value="1"/>
</dbReference>
<evidence type="ECO:0000256" key="3">
    <source>
        <dbReference type="ARBA" id="ARBA00004991"/>
    </source>
</evidence>
<dbReference type="InterPro" id="IPR005804">
    <property type="entry name" value="FA_desaturase_dom"/>
</dbReference>
<feature type="transmembrane region" description="Helical" evidence="16">
    <location>
        <begin position="432"/>
        <end position="451"/>
    </location>
</feature>
<dbReference type="SUPFAM" id="SSF55856">
    <property type="entry name" value="Cytochrome b5-like heme/steroid binding domain"/>
    <property type="match status" value="1"/>
</dbReference>
<keyword evidence="9" id="KW-0479">Metal-binding</keyword>
<evidence type="ECO:0000256" key="13">
    <source>
        <dbReference type="ARBA" id="ARBA00023004"/>
    </source>
</evidence>
<proteinExistence type="inferred from homology"/>
<dbReference type="PIRSF" id="PIRSF015921">
    <property type="entry name" value="FA_sphinglp_des"/>
    <property type="match status" value="1"/>
</dbReference>
<dbReference type="UniPathway" id="UPA00222"/>
<dbReference type="InterPro" id="IPR001199">
    <property type="entry name" value="Cyt_B5-like_heme/steroid-bd"/>
</dbReference>
<comment type="pathway">
    <text evidence="2">Lipid metabolism; sphingolipid metabolism.</text>
</comment>
<keyword evidence="7" id="KW-0349">Heme</keyword>
<dbReference type="AlphaFoldDB" id="A0A3N4IH33"/>
<dbReference type="CDD" id="cd03506">
    <property type="entry name" value="Delta6-FADS-like"/>
    <property type="match status" value="1"/>
</dbReference>
<evidence type="ECO:0000256" key="16">
    <source>
        <dbReference type="SAM" id="Phobius"/>
    </source>
</evidence>
<dbReference type="PROSITE" id="PS50255">
    <property type="entry name" value="CYTOCHROME_B5_2"/>
    <property type="match status" value="1"/>
</dbReference>
<dbReference type="GO" id="GO:0016020">
    <property type="term" value="C:membrane"/>
    <property type="evidence" value="ECO:0007669"/>
    <property type="project" value="UniProtKB-SubCell"/>
</dbReference>
<dbReference type="GO" id="GO:0006665">
    <property type="term" value="P:sphingolipid metabolic process"/>
    <property type="evidence" value="ECO:0007669"/>
    <property type="project" value="UniProtKB-UniPathway"/>
</dbReference>
<evidence type="ECO:0000256" key="11">
    <source>
        <dbReference type="ARBA" id="ARBA00022989"/>
    </source>
</evidence>
<keyword evidence="8 16" id="KW-0812">Transmembrane</keyword>
<evidence type="ECO:0000256" key="1">
    <source>
        <dbReference type="ARBA" id="ARBA00004141"/>
    </source>
</evidence>
<dbReference type="STRING" id="1160509.A0A3N4IH33"/>
<dbReference type="InterPro" id="IPR036400">
    <property type="entry name" value="Cyt_B5-like_heme/steroid_sf"/>
</dbReference>
<comment type="similarity">
    <text evidence="4">Belongs to the fatty acid desaturase type 1 family.</text>
</comment>
<feature type="transmembrane region" description="Helical" evidence="16">
    <location>
        <begin position="284"/>
        <end position="306"/>
    </location>
</feature>
<dbReference type="EMBL" id="ML119657">
    <property type="protein sequence ID" value="RPA84737.1"/>
    <property type="molecule type" value="Genomic_DNA"/>
</dbReference>
<dbReference type="GO" id="GO:0046872">
    <property type="term" value="F:metal ion binding"/>
    <property type="evidence" value="ECO:0007669"/>
    <property type="project" value="UniProtKB-KW"/>
</dbReference>
<evidence type="ECO:0000256" key="9">
    <source>
        <dbReference type="ARBA" id="ARBA00022723"/>
    </source>
</evidence>
<dbReference type="Proteomes" id="UP000275078">
    <property type="component" value="Unassembled WGS sequence"/>
</dbReference>
<feature type="domain" description="Cytochrome b5 heme-binding" evidence="17">
    <location>
        <begin position="5"/>
        <end position="80"/>
    </location>
</feature>
<evidence type="ECO:0000313" key="19">
    <source>
        <dbReference type="Proteomes" id="UP000275078"/>
    </source>
</evidence>
<evidence type="ECO:0000256" key="6">
    <source>
        <dbReference type="ARBA" id="ARBA00016939"/>
    </source>
</evidence>
<evidence type="ECO:0000256" key="14">
    <source>
        <dbReference type="ARBA" id="ARBA00023098"/>
    </source>
</evidence>
<reference evidence="18 19" key="1">
    <citation type="journal article" date="2018" name="Nat. Ecol. Evol.">
        <title>Pezizomycetes genomes reveal the molecular basis of ectomycorrhizal truffle lifestyle.</title>
        <authorList>
            <person name="Murat C."/>
            <person name="Payen T."/>
            <person name="Noel B."/>
            <person name="Kuo A."/>
            <person name="Morin E."/>
            <person name="Chen J."/>
            <person name="Kohler A."/>
            <person name="Krizsan K."/>
            <person name="Balestrini R."/>
            <person name="Da Silva C."/>
            <person name="Montanini B."/>
            <person name="Hainaut M."/>
            <person name="Levati E."/>
            <person name="Barry K.W."/>
            <person name="Belfiori B."/>
            <person name="Cichocki N."/>
            <person name="Clum A."/>
            <person name="Dockter R.B."/>
            <person name="Fauchery L."/>
            <person name="Guy J."/>
            <person name="Iotti M."/>
            <person name="Le Tacon F."/>
            <person name="Lindquist E.A."/>
            <person name="Lipzen A."/>
            <person name="Malagnac F."/>
            <person name="Mello A."/>
            <person name="Molinier V."/>
            <person name="Miyauchi S."/>
            <person name="Poulain J."/>
            <person name="Riccioni C."/>
            <person name="Rubini A."/>
            <person name="Sitrit Y."/>
            <person name="Splivallo R."/>
            <person name="Traeger S."/>
            <person name="Wang M."/>
            <person name="Zifcakova L."/>
            <person name="Wipf D."/>
            <person name="Zambonelli A."/>
            <person name="Paolocci F."/>
            <person name="Nowrousian M."/>
            <person name="Ottonello S."/>
            <person name="Baldrian P."/>
            <person name="Spatafora J.W."/>
            <person name="Henrissat B."/>
            <person name="Nagy L.G."/>
            <person name="Aury J.M."/>
            <person name="Wincker P."/>
            <person name="Grigoriev I.V."/>
            <person name="Bonfante P."/>
            <person name="Martin F.M."/>
        </authorList>
    </citation>
    <scope>NUCLEOTIDE SEQUENCE [LARGE SCALE GENOMIC DNA]</scope>
    <source>
        <strain evidence="18 19">RN42</strain>
    </source>
</reference>
<dbReference type="Pfam" id="PF00173">
    <property type="entry name" value="Cyt-b5"/>
    <property type="match status" value="1"/>
</dbReference>
<dbReference type="GO" id="GO:0016717">
    <property type="term" value="F:oxidoreductase activity, acting on paired donors, with oxidation of a pair of donors resulting in the reduction of molecular oxygen to two molecules of water"/>
    <property type="evidence" value="ECO:0007669"/>
    <property type="project" value="TreeGrafter"/>
</dbReference>
<evidence type="ECO:0000256" key="4">
    <source>
        <dbReference type="ARBA" id="ARBA00009295"/>
    </source>
</evidence>
<comment type="subcellular location">
    <subcellularLocation>
        <location evidence="1">Membrane</location>
        <topology evidence="1">Multi-pass membrane protein</topology>
    </subcellularLocation>
</comment>
<dbReference type="EC" id="1.14.19.18" evidence="5"/>
<keyword evidence="13" id="KW-0408">Iron</keyword>
<dbReference type="Gene3D" id="3.10.120.10">
    <property type="entry name" value="Cytochrome b5-like heme/steroid binding domain"/>
    <property type="match status" value="1"/>
</dbReference>
<sequence length="567" mass="65435">MAREKKLLSRKDVESRIAEGQSLIIVEGEVLRVDSWLDKHPGGDTAIRHMIGRDATDEVNALHSAGTRQRMRNFAIGRIEGAWDNFVPPIQYGKFRTLKEIEEEEASMVDDCVVDSCSTGSTDSVSSVSCDDKPFDDFLLDPAVRRRRGQKFGGSEGSVTSLSSLSSNEFATETKPDHYSIDKQTYKELEKDRVIYPSTDVFTQREIARKYRDLEQKIKDEGLFQCNYWAYARECTRYILFISTSLILLHFGWYKLSACFLGAFWHQLTFTAHDSGHMGITHNFTVDTCIGIFIADFLGGLSLGWWKRNHNVHHIVTNSVDHDPDIQHIPFFAISHRFFNSIYSTYYKRTLPYDAVAKFFIPFQGYLYYPVLCFGRFNLYRLSWEHLIRGLGPKKGTAAWHRYLELFGLVVFWYWFGYALVYKSIEGGWNKFWFVMISHAITMPLHVQITLSHFAMSTSDLGPQESFAQKMLRTSMDVDCPEWLDFFHGGLQFQAIHHLYPQIPRHNLRRTQKLVMEFCKETKIPYAIYGFYDGNKEIIGRLAEIGKQARIFAECQNALASGEVEGH</sequence>
<feature type="transmembrane region" description="Helical" evidence="16">
    <location>
        <begin position="403"/>
        <end position="420"/>
    </location>
</feature>
<dbReference type="PANTHER" id="PTHR19353">
    <property type="entry name" value="FATTY ACID DESATURASE 2"/>
    <property type="match status" value="1"/>
</dbReference>
<evidence type="ECO:0000256" key="15">
    <source>
        <dbReference type="ARBA" id="ARBA00023136"/>
    </source>
</evidence>
<keyword evidence="15 16" id="KW-0472">Membrane</keyword>
<accession>A0A3N4IH33</accession>
<keyword evidence="12" id="KW-0560">Oxidoreductase</keyword>
<dbReference type="InterPro" id="IPR012171">
    <property type="entry name" value="Fatty_acid_desaturase"/>
</dbReference>
<evidence type="ECO:0000313" key="18">
    <source>
        <dbReference type="EMBL" id="RPA84737.1"/>
    </source>
</evidence>
<keyword evidence="10" id="KW-0746">Sphingolipid metabolism</keyword>
<evidence type="ECO:0000256" key="12">
    <source>
        <dbReference type="ARBA" id="ARBA00023002"/>
    </source>
</evidence>
<gene>
    <name evidence="18" type="ORF">BJ508DRAFT_26329</name>
</gene>
<comment type="pathway">
    <text evidence="3">Sphingolipid metabolism.</text>
</comment>
<keyword evidence="14" id="KW-0443">Lipid metabolism</keyword>
<keyword evidence="11 16" id="KW-1133">Transmembrane helix</keyword>
<dbReference type="OrthoDB" id="260091at2759"/>
<feature type="transmembrane region" description="Helical" evidence="16">
    <location>
        <begin position="238"/>
        <end position="264"/>
    </location>
</feature>
<organism evidence="18 19">
    <name type="scientific">Ascobolus immersus RN42</name>
    <dbReference type="NCBI Taxonomy" id="1160509"/>
    <lineage>
        <taxon>Eukaryota</taxon>
        <taxon>Fungi</taxon>
        <taxon>Dikarya</taxon>
        <taxon>Ascomycota</taxon>
        <taxon>Pezizomycotina</taxon>
        <taxon>Pezizomycetes</taxon>
        <taxon>Pezizales</taxon>
        <taxon>Ascobolaceae</taxon>
        <taxon>Ascobolus</taxon>
    </lineage>
</organism>
<protein>
    <recommendedName>
        <fullName evidence="6">Delta 8-(E)-sphingolipid desaturase</fullName>
        <ecNumber evidence="5">1.14.19.18</ecNumber>
    </recommendedName>
</protein>
<evidence type="ECO:0000256" key="8">
    <source>
        <dbReference type="ARBA" id="ARBA00022692"/>
    </source>
</evidence>
<evidence type="ECO:0000259" key="17">
    <source>
        <dbReference type="PROSITE" id="PS50255"/>
    </source>
</evidence>
<dbReference type="PANTHER" id="PTHR19353:SF30">
    <property type="entry name" value="DELTA 8-(E)-SPHINGOLIPID DESATURASE"/>
    <property type="match status" value="1"/>
</dbReference>
<evidence type="ECO:0000256" key="5">
    <source>
        <dbReference type="ARBA" id="ARBA00012019"/>
    </source>
</evidence>
<name>A0A3N4IH33_ASCIM</name>